<dbReference type="PANTHER" id="PTHR45436:SF5">
    <property type="entry name" value="SENSOR HISTIDINE KINASE TRCS"/>
    <property type="match status" value="1"/>
</dbReference>
<dbReference type="Pfam" id="PF00512">
    <property type="entry name" value="HisKA"/>
    <property type="match status" value="1"/>
</dbReference>
<evidence type="ECO:0000256" key="8">
    <source>
        <dbReference type="ARBA" id="ARBA00022989"/>
    </source>
</evidence>
<dbReference type="InterPro" id="IPR003660">
    <property type="entry name" value="HAMP_dom"/>
</dbReference>
<dbReference type="EMBL" id="BMDT01000008">
    <property type="protein sequence ID" value="GGI66105.1"/>
    <property type="molecule type" value="Genomic_DNA"/>
</dbReference>
<gene>
    <name evidence="14" type="ORF">GCM10011482_17590</name>
</gene>
<dbReference type="PROSITE" id="PS50885">
    <property type="entry name" value="HAMP"/>
    <property type="match status" value="1"/>
</dbReference>
<evidence type="ECO:0000256" key="6">
    <source>
        <dbReference type="ARBA" id="ARBA00022692"/>
    </source>
</evidence>
<evidence type="ECO:0000256" key="1">
    <source>
        <dbReference type="ARBA" id="ARBA00000085"/>
    </source>
</evidence>
<keyword evidence="8 11" id="KW-1133">Transmembrane helix</keyword>
<dbReference type="Proteomes" id="UP000622610">
    <property type="component" value="Unassembled WGS sequence"/>
</dbReference>
<evidence type="ECO:0000256" key="9">
    <source>
        <dbReference type="ARBA" id="ARBA00023012"/>
    </source>
</evidence>
<reference evidence="14" key="1">
    <citation type="journal article" date="2014" name="Int. J. Syst. Evol. Microbiol.">
        <title>Complete genome sequence of Corynebacterium casei LMG S-19264T (=DSM 44701T), isolated from a smear-ripened cheese.</title>
        <authorList>
            <consortium name="US DOE Joint Genome Institute (JGI-PGF)"/>
            <person name="Walter F."/>
            <person name="Albersmeier A."/>
            <person name="Kalinowski J."/>
            <person name="Ruckert C."/>
        </authorList>
    </citation>
    <scope>NUCLEOTIDE SEQUENCE</scope>
    <source>
        <strain evidence="14">CCM 8433</strain>
    </source>
</reference>
<protein>
    <recommendedName>
        <fullName evidence="3">histidine kinase</fullName>
        <ecNumber evidence="3">2.7.13.3</ecNumber>
    </recommendedName>
</protein>
<keyword evidence="4" id="KW-0597">Phosphoprotein</keyword>
<accession>A0A917JHU7</accession>
<evidence type="ECO:0000256" key="7">
    <source>
        <dbReference type="ARBA" id="ARBA00022777"/>
    </source>
</evidence>
<dbReference type="AlphaFoldDB" id="A0A917JHU7"/>
<dbReference type="InterPro" id="IPR005467">
    <property type="entry name" value="His_kinase_dom"/>
</dbReference>
<keyword evidence="9" id="KW-0902">Two-component regulatory system</keyword>
<organism evidence="14 15">
    <name type="scientific">Enterococcus alcedinis</name>
    <dbReference type="NCBI Taxonomy" id="1274384"/>
    <lineage>
        <taxon>Bacteria</taxon>
        <taxon>Bacillati</taxon>
        <taxon>Bacillota</taxon>
        <taxon>Bacilli</taxon>
        <taxon>Lactobacillales</taxon>
        <taxon>Enterococcaceae</taxon>
        <taxon>Enterococcus</taxon>
    </lineage>
</organism>
<evidence type="ECO:0000313" key="14">
    <source>
        <dbReference type="EMBL" id="GGI66105.1"/>
    </source>
</evidence>
<feature type="transmembrane region" description="Helical" evidence="11">
    <location>
        <begin position="20"/>
        <end position="43"/>
    </location>
</feature>
<dbReference type="FunFam" id="1.10.287.130:FF:000001">
    <property type="entry name" value="Two-component sensor histidine kinase"/>
    <property type="match status" value="1"/>
</dbReference>
<keyword evidence="10 11" id="KW-0472">Membrane</keyword>
<dbReference type="Pfam" id="PF02518">
    <property type="entry name" value="HATPase_c"/>
    <property type="match status" value="1"/>
</dbReference>
<evidence type="ECO:0000256" key="2">
    <source>
        <dbReference type="ARBA" id="ARBA00004370"/>
    </source>
</evidence>
<dbReference type="CDD" id="cd00082">
    <property type="entry name" value="HisKA"/>
    <property type="match status" value="1"/>
</dbReference>
<name>A0A917JHU7_9ENTE</name>
<dbReference type="PROSITE" id="PS50109">
    <property type="entry name" value="HIS_KIN"/>
    <property type="match status" value="1"/>
</dbReference>
<dbReference type="SMART" id="SM00387">
    <property type="entry name" value="HATPase_c"/>
    <property type="match status" value="1"/>
</dbReference>
<reference evidence="14" key="2">
    <citation type="submission" date="2020-09" db="EMBL/GenBank/DDBJ databases">
        <authorList>
            <person name="Sun Q."/>
            <person name="Sedlacek I."/>
        </authorList>
    </citation>
    <scope>NUCLEOTIDE SEQUENCE</scope>
    <source>
        <strain evidence="14">CCM 8433</strain>
    </source>
</reference>
<dbReference type="InterPro" id="IPR003661">
    <property type="entry name" value="HisK_dim/P_dom"/>
</dbReference>
<dbReference type="InterPro" id="IPR004358">
    <property type="entry name" value="Sig_transdc_His_kin-like_C"/>
</dbReference>
<feature type="domain" description="HAMP" evidence="13">
    <location>
        <begin position="174"/>
        <end position="228"/>
    </location>
</feature>
<evidence type="ECO:0000259" key="12">
    <source>
        <dbReference type="PROSITE" id="PS50109"/>
    </source>
</evidence>
<dbReference type="Gene3D" id="1.10.287.130">
    <property type="match status" value="1"/>
</dbReference>
<comment type="caution">
    <text evidence="14">The sequence shown here is derived from an EMBL/GenBank/DDBJ whole genome shotgun (WGS) entry which is preliminary data.</text>
</comment>
<keyword evidence="15" id="KW-1185">Reference proteome</keyword>
<feature type="transmembrane region" description="Helical" evidence="11">
    <location>
        <begin position="150"/>
        <end position="173"/>
    </location>
</feature>
<evidence type="ECO:0000256" key="11">
    <source>
        <dbReference type="SAM" id="Phobius"/>
    </source>
</evidence>
<dbReference type="InterPro" id="IPR036097">
    <property type="entry name" value="HisK_dim/P_sf"/>
</dbReference>
<keyword evidence="5" id="KW-0808">Transferase</keyword>
<evidence type="ECO:0000256" key="4">
    <source>
        <dbReference type="ARBA" id="ARBA00022553"/>
    </source>
</evidence>
<dbReference type="EC" id="2.7.13.3" evidence="3"/>
<dbReference type="PRINTS" id="PR00344">
    <property type="entry name" value="BCTRLSENSOR"/>
</dbReference>
<evidence type="ECO:0000313" key="15">
    <source>
        <dbReference type="Proteomes" id="UP000622610"/>
    </source>
</evidence>
<comment type="subcellular location">
    <subcellularLocation>
        <location evidence="2">Membrane</location>
    </subcellularLocation>
</comment>
<dbReference type="PANTHER" id="PTHR45436">
    <property type="entry name" value="SENSOR HISTIDINE KINASE YKOH"/>
    <property type="match status" value="1"/>
</dbReference>
<evidence type="ECO:0000256" key="5">
    <source>
        <dbReference type="ARBA" id="ARBA00022679"/>
    </source>
</evidence>
<dbReference type="Gene3D" id="6.10.340.10">
    <property type="match status" value="1"/>
</dbReference>
<dbReference type="CDD" id="cd00075">
    <property type="entry name" value="HATPase"/>
    <property type="match status" value="1"/>
</dbReference>
<keyword evidence="6 11" id="KW-0812">Transmembrane</keyword>
<evidence type="ECO:0000256" key="3">
    <source>
        <dbReference type="ARBA" id="ARBA00012438"/>
    </source>
</evidence>
<dbReference type="GO" id="GO:0005886">
    <property type="term" value="C:plasma membrane"/>
    <property type="evidence" value="ECO:0007669"/>
    <property type="project" value="TreeGrafter"/>
</dbReference>
<dbReference type="InterPro" id="IPR036890">
    <property type="entry name" value="HATPase_C_sf"/>
</dbReference>
<dbReference type="SUPFAM" id="SSF55874">
    <property type="entry name" value="ATPase domain of HSP90 chaperone/DNA topoisomerase II/histidine kinase"/>
    <property type="match status" value="1"/>
</dbReference>
<keyword evidence="7 14" id="KW-0418">Kinase</keyword>
<evidence type="ECO:0000256" key="10">
    <source>
        <dbReference type="ARBA" id="ARBA00023136"/>
    </source>
</evidence>
<dbReference type="GO" id="GO:0000155">
    <property type="term" value="F:phosphorelay sensor kinase activity"/>
    <property type="evidence" value="ECO:0007669"/>
    <property type="project" value="InterPro"/>
</dbReference>
<dbReference type="FunFam" id="3.30.565.10:FF:000006">
    <property type="entry name" value="Sensor histidine kinase WalK"/>
    <property type="match status" value="1"/>
</dbReference>
<dbReference type="SUPFAM" id="SSF47384">
    <property type="entry name" value="Homodimeric domain of signal transducing histidine kinase"/>
    <property type="match status" value="1"/>
</dbReference>
<dbReference type="SMART" id="SM00388">
    <property type="entry name" value="HisKA"/>
    <property type="match status" value="1"/>
</dbReference>
<dbReference type="Gene3D" id="3.30.565.10">
    <property type="entry name" value="Histidine kinase-like ATPase, C-terminal domain"/>
    <property type="match status" value="1"/>
</dbReference>
<dbReference type="InterPro" id="IPR050428">
    <property type="entry name" value="TCS_sensor_his_kinase"/>
</dbReference>
<sequence>MENKKNNAQYQLTNRFVKILTLLLIVVNLAFVSISLISSYRYLANQATEIMNTLQEVPQDTTEWTTLVNATTAKDDEDAVRILLENGPMYYSANGKAIFEKLVQGKALLLFRGIILSENKIYFYQKQEQMGRTVELAVHGTQIVELMMRMFLISLLLNIFAVLIGSLVIYLFVGKWSKTLHKMTKEMAEIEEDGAQERLLSVPNSPNEFRQVATSFNQLLDTQQQAMKRESQFVADASHELRTPLTAIRGHVQLIKRRGMQHPEVIAPSIEFIDKESKRLEILMNQLLTLGRSTVEKPVECVSLSKIIQQAADEFRRSCSQTVEIAIQEGIQMAADPLEIQQICQNLFENAAKYSQATDTITITLTKQGNTIFFNVSDTGPGIPDAMKTRIFERFYRIDHSRSSEIEGSGIGLSIVQTIVEKYHGTITVLDNQPRGSLFQIKFPSR</sequence>
<feature type="domain" description="Histidine kinase" evidence="12">
    <location>
        <begin position="236"/>
        <end position="446"/>
    </location>
</feature>
<proteinExistence type="predicted"/>
<evidence type="ECO:0000259" key="13">
    <source>
        <dbReference type="PROSITE" id="PS50885"/>
    </source>
</evidence>
<dbReference type="InterPro" id="IPR003594">
    <property type="entry name" value="HATPase_dom"/>
</dbReference>
<dbReference type="RefSeq" id="WP_188367943.1">
    <property type="nucleotide sequence ID" value="NZ_BMDT01000008.1"/>
</dbReference>
<comment type="catalytic activity">
    <reaction evidence="1">
        <text>ATP + protein L-histidine = ADP + protein N-phospho-L-histidine.</text>
        <dbReference type="EC" id="2.7.13.3"/>
    </reaction>
</comment>